<dbReference type="InterPro" id="IPR003594">
    <property type="entry name" value="HATPase_dom"/>
</dbReference>
<dbReference type="PANTHER" id="PTHR43547:SF10">
    <property type="entry name" value="SENSOR HISTIDINE KINASE DCUS"/>
    <property type="match status" value="1"/>
</dbReference>
<comment type="caution">
    <text evidence="7">The sequence shown here is derived from an EMBL/GenBank/DDBJ whole genome shotgun (WGS) entry which is preliminary data.</text>
</comment>
<sequence length="68" mass="7480">IMVDDTGMGIKEQHKLYLSKRGFSTNKRNTGIGMYIIKEIVDSVGGEINLETEEGVGTCFTIRIGGEK</sequence>
<dbReference type="PRINTS" id="PR00344">
    <property type="entry name" value="BCTRLSENSOR"/>
</dbReference>
<dbReference type="InterPro" id="IPR005467">
    <property type="entry name" value="His_kinase_dom"/>
</dbReference>
<evidence type="ECO:0000256" key="3">
    <source>
        <dbReference type="ARBA" id="ARBA00022553"/>
    </source>
</evidence>
<organism evidence="7 8">
    <name type="scientific">Clostridium perfringens</name>
    <dbReference type="NCBI Taxonomy" id="1502"/>
    <lineage>
        <taxon>Bacteria</taxon>
        <taxon>Bacillati</taxon>
        <taxon>Bacillota</taxon>
        <taxon>Clostridia</taxon>
        <taxon>Eubacteriales</taxon>
        <taxon>Clostridiaceae</taxon>
        <taxon>Clostridium</taxon>
    </lineage>
</organism>
<feature type="domain" description="Histidine kinase" evidence="6">
    <location>
        <begin position="1"/>
        <end position="68"/>
    </location>
</feature>
<evidence type="ECO:0000313" key="7">
    <source>
        <dbReference type="EMBL" id="MDZ7543238.1"/>
    </source>
</evidence>
<dbReference type="InterPro" id="IPR036890">
    <property type="entry name" value="HATPase_C_sf"/>
</dbReference>
<dbReference type="Proteomes" id="UP001288944">
    <property type="component" value="Unassembled WGS sequence"/>
</dbReference>
<gene>
    <name evidence="7" type="ORF">GNF83_19075</name>
</gene>
<dbReference type="Pfam" id="PF02518">
    <property type="entry name" value="HATPase_c"/>
    <property type="match status" value="1"/>
</dbReference>
<evidence type="ECO:0000313" key="8">
    <source>
        <dbReference type="Proteomes" id="UP001288944"/>
    </source>
</evidence>
<evidence type="ECO:0000256" key="4">
    <source>
        <dbReference type="ARBA" id="ARBA00022777"/>
    </source>
</evidence>
<accession>A0AAW9KMG9</accession>
<dbReference type="SUPFAM" id="SSF55874">
    <property type="entry name" value="ATPase domain of HSP90 chaperone/DNA topoisomerase II/histidine kinase"/>
    <property type="match status" value="1"/>
</dbReference>
<keyword evidence="4 7" id="KW-0808">Transferase</keyword>
<proteinExistence type="predicted"/>
<dbReference type="InterPro" id="IPR004358">
    <property type="entry name" value="Sig_transdc_His_kin-like_C"/>
</dbReference>
<evidence type="ECO:0000256" key="2">
    <source>
        <dbReference type="ARBA" id="ARBA00012438"/>
    </source>
</evidence>
<dbReference type="EMBL" id="WNUR01000969">
    <property type="protein sequence ID" value="MDZ7543238.1"/>
    <property type="molecule type" value="Genomic_DNA"/>
</dbReference>
<evidence type="ECO:0000256" key="1">
    <source>
        <dbReference type="ARBA" id="ARBA00000085"/>
    </source>
</evidence>
<dbReference type="Gene3D" id="3.30.565.10">
    <property type="entry name" value="Histidine kinase-like ATPase, C-terminal domain"/>
    <property type="match status" value="1"/>
</dbReference>
<keyword evidence="5" id="KW-0902">Two-component regulatory system</keyword>
<dbReference type="AlphaFoldDB" id="A0AAW9KMG9"/>
<dbReference type="PANTHER" id="PTHR43547">
    <property type="entry name" value="TWO-COMPONENT HISTIDINE KINASE"/>
    <property type="match status" value="1"/>
</dbReference>
<dbReference type="GO" id="GO:0000155">
    <property type="term" value="F:phosphorelay sensor kinase activity"/>
    <property type="evidence" value="ECO:0007669"/>
    <property type="project" value="TreeGrafter"/>
</dbReference>
<evidence type="ECO:0000259" key="6">
    <source>
        <dbReference type="PROSITE" id="PS50109"/>
    </source>
</evidence>
<keyword evidence="4 7" id="KW-0418">Kinase</keyword>
<feature type="non-terminal residue" evidence="7">
    <location>
        <position position="1"/>
    </location>
</feature>
<comment type="catalytic activity">
    <reaction evidence="1">
        <text>ATP + protein L-histidine = ADP + protein N-phospho-L-histidine.</text>
        <dbReference type="EC" id="2.7.13.3"/>
    </reaction>
</comment>
<evidence type="ECO:0000256" key="5">
    <source>
        <dbReference type="ARBA" id="ARBA00023012"/>
    </source>
</evidence>
<dbReference type="PROSITE" id="PS50109">
    <property type="entry name" value="HIS_KIN"/>
    <property type="match status" value="1"/>
</dbReference>
<name>A0AAW9KMG9_CLOPF</name>
<dbReference type="EC" id="2.7.13.3" evidence="2"/>
<keyword evidence="3" id="KW-0597">Phosphoprotein</keyword>
<protein>
    <recommendedName>
        <fullName evidence="2">histidine kinase</fullName>
        <ecNumber evidence="2">2.7.13.3</ecNumber>
    </recommendedName>
</protein>
<reference evidence="7" key="1">
    <citation type="submission" date="2019-11" db="EMBL/GenBank/DDBJ databases">
        <title>Characterization of Clostridium perfringens isolates from swine manure treated agricultural soils.</title>
        <authorList>
            <person name="Wushke S.T."/>
        </authorList>
    </citation>
    <scope>NUCLEOTIDE SEQUENCE</scope>
    <source>
        <strain evidence="7">X62</strain>
    </source>
</reference>